<evidence type="ECO:0000256" key="1">
    <source>
        <dbReference type="SAM" id="Phobius"/>
    </source>
</evidence>
<evidence type="ECO:0000313" key="2">
    <source>
        <dbReference type="EMBL" id="TDM01727.1"/>
    </source>
</evidence>
<proteinExistence type="predicted"/>
<gene>
    <name evidence="2" type="ORF">ERX37_05810</name>
</gene>
<feature type="transmembrane region" description="Helical" evidence="1">
    <location>
        <begin position="7"/>
        <end position="24"/>
    </location>
</feature>
<feature type="transmembrane region" description="Helical" evidence="1">
    <location>
        <begin position="72"/>
        <end position="96"/>
    </location>
</feature>
<name>A0A4R6BJA5_9STAP</name>
<keyword evidence="1" id="KW-0472">Membrane</keyword>
<keyword evidence="1" id="KW-0812">Transmembrane</keyword>
<dbReference type="OrthoDB" id="2418380at2"/>
<dbReference type="AlphaFoldDB" id="A0A4R6BJA5"/>
<sequence length="133" mass="15749">MKDKSIWISIVTVMWVQAIFNWFDKDTAKLIVMTLVNLFISYKILNILFNMRKQLEEAPLDGKFLMSREKDIYLYHFRNFLILFGINLIVLGIVIFSLPWNWIVADLGVIALIIAYLIESFTYGYSDILKWEE</sequence>
<protein>
    <submittedName>
        <fullName evidence="2">Uncharacterized protein</fullName>
    </submittedName>
</protein>
<dbReference type="RefSeq" id="WP_133429742.1">
    <property type="nucleotide sequence ID" value="NZ_BMCC01000003.1"/>
</dbReference>
<comment type="caution">
    <text evidence="2">The sequence shown here is derived from an EMBL/GenBank/DDBJ whole genome shotgun (WGS) entry which is preliminary data.</text>
</comment>
<keyword evidence="1" id="KW-1133">Transmembrane helix</keyword>
<feature type="transmembrane region" description="Helical" evidence="1">
    <location>
        <begin position="30"/>
        <end position="51"/>
    </location>
</feature>
<evidence type="ECO:0000313" key="3">
    <source>
        <dbReference type="Proteomes" id="UP000295328"/>
    </source>
</evidence>
<accession>A0A4R6BJA5</accession>
<organism evidence="2 3">
    <name type="scientific">Macrococcus hajekii</name>
    <dbReference type="NCBI Taxonomy" id="198482"/>
    <lineage>
        <taxon>Bacteria</taxon>
        <taxon>Bacillati</taxon>
        <taxon>Bacillota</taxon>
        <taxon>Bacilli</taxon>
        <taxon>Bacillales</taxon>
        <taxon>Staphylococcaceae</taxon>
        <taxon>Macrococcus</taxon>
    </lineage>
</organism>
<dbReference type="Proteomes" id="UP000295328">
    <property type="component" value="Unassembled WGS sequence"/>
</dbReference>
<dbReference type="EMBL" id="SCWE01000002">
    <property type="protein sequence ID" value="TDM01727.1"/>
    <property type="molecule type" value="Genomic_DNA"/>
</dbReference>
<keyword evidence="3" id="KW-1185">Reference proteome</keyword>
<feature type="transmembrane region" description="Helical" evidence="1">
    <location>
        <begin position="102"/>
        <end position="125"/>
    </location>
</feature>
<reference evidence="2 3" key="1">
    <citation type="submission" date="2019-01" db="EMBL/GenBank/DDBJ databases">
        <title>Draft genome sequences of the type strains of six Macrococcus species.</title>
        <authorList>
            <person name="Mazhar S."/>
            <person name="Altermann E."/>
            <person name="Hill C."/>
            <person name="Mcauliffe O."/>
        </authorList>
    </citation>
    <scope>NUCLEOTIDE SEQUENCE [LARGE SCALE GENOMIC DNA]</scope>
    <source>
        <strain evidence="2 3">CCM4809</strain>
    </source>
</reference>